<organism evidence="2">
    <name type="scientific">Haloferax tailed virus 1</name>
    <name type="common">HFTV1</name>
    <dbReference type="NCBI Taxonomy" id="2507575"/>
    <lineage>
        <taxon>Viruses</taxon>
        <taxon>Duplodnaviria</taxon>
        <taxon>Heunggongvirae</taxon>
        <taxon>Uroviricota</taxon>
        <taxon>Caudoviricetes</taxon>
        <taxon>Kirjokansivirales</taxon>
        <taxon>Haloferuviridae</taxon>
        <taxon>Retbasiphovirus</taxon>
        <taxon>Retbasiphovirus hantatum</taxon>
        <taxon>Retbasiphovirus HFTV1</taxon>
    </lineage>
</organism>
<keyword evidence="3" id="KW-1185">Reference proteome</keyword>
<evidence type="ECO:0000256" key="1">
    <source>
        <dbReference type="SAM" id="MobiDB-lite"/>
    </source>
</evidence>
<reference evidence="2" key="1">
    <citation type="journal article" date="2019" name="Environ. Microbiol.">
        <title>Novel haloarchaeal viruses from Lake Retba infecting Haloferax and Halorubrum species.</title>
        <authorList>
            <person name="Mizuno C.M."/>
            <person name="Prajapati B."/>
            <person name="Lucas-Staat S."/>
            <person name="Sime-Ngando T."/>
            <person name="Forterre P."/>
            <person name="Bamford D.H."/>
            <person name="Prangishvili D."/>
            <person name="Krupovic M."/>
            <person name="Oksanen H.M."/>
        </authorList>
    </citation>
    <scope>NUCLEOTIDE SEQUENCE</scope>
</reference>
<gene>
    <name evidence="2" type="ORF">HFTV1-gp07</name>
</gene>
<evidence type="ECO:0000313" key="3">
    <source>
        <dbReference type="Proteomes" id="UP000289930"/>
    </source>
</evidence>
<feature type="compositionally biased region" description="Acidic residues" evidence="1">
    <location>
        <begin position="23"/>
        <end position="33"/>
    </location>
</feature>
<proteinExistence type="predicted"/>
<accession>A0A410N6T3</accession>
<evidence type="ECO:0000313" key="2">
    <source>
        <dbReference type="EMBL" id="QAS68840.1"/>
    </source>
</evidence>
<dbReference type="EMBL" id="MG550112">
    <property type="protein sequence ID" value="QAS68840.1"/>
    <property type="molecule type" value="Genomic_DNA"/>
</dbReference>
<dbReference type="Proteomes" id="UP000289930">
    <property type="component" value="Segment"/>
</dbReference>
<sequence length="33" mass="3779">MTVPSPNIDRLFSRTDDRGPLLAEEEEEDKCQS</sequence>
<name>A0A410N6T3_HFTV1</name>
<feature type="region of interest" description="Disordered" evidence="1">
    <location>
        <begin position="1"/>
        <end position="33"/>
    </location>
</feature>
<protein>
    <submittedName>
        <fullName evidence="2">Uncharacterized protein</fullName>
    </submittedName>
</protein>